<dbReference type="AlphaFoldDB" id="A0AAV9BI32"/>
<keyword evidence="5" id="KW-1185">Reference proteome</keyword>
<organism evidence="4 5">
    <name type="scientific">Acorus gramineus</name>
    <name type="common">Dwarf sweet flag</name>
    <dbReference type="NCBI Taxonomy" id="55184"/>
    <lineage>
        <taxon>Eukaryota</taxon>
        <taxon>Viridiplantae</taxon>
        <taxon>Streptophyta</taxon>
        <taxon>Embryophyta</taxon>
        <taxon>Tracheophyta</taxon>
        <taxon>Spermatophyta</taxon>
        <taxon>Magnoliopsida</taxon>
        <taxon>Liliopsida</taxon>
        <taxon>Acoraceae</taxon>
        <taxon>Acorus</taxon>
    </lineage>
</organism>
<dbReference type="Proteomes" id="UP001179952">
    <property type="component" value="Unassembled WGS sequence"/>
</dbReference>
<dbReference type="EMBL" id="JAUJYN010000003">
    <property type="protein sequence ID" value="KAK1276344.1"/>
    <property type="molecule type" value="Genomic_DNA"/>
</dbReference>
<evidence type="ECO:0000313" key="4">
    <source>
        <dbReference type="EMBL" id="KAK1276344.1"/>
    </source>
</evidence>
<comment type="caution">
    <text evidence="4">The sequence shown here is derived from an EMBL/GenBank/DDBJ whole genome shotgun (WGS) entry which is preliminary data.</text>
</comment>
<evidence type="ECO:0000313" key="5">
    <source>
        <dbReference type="Proteomes" id="UP001179952"/>
    </source>
</evidence>
<proteinExistence type="predicted"/>
<evidence type="ECO:0000256" key="1">
    <source>
        <dbReference type="ARBA" id="ARBA00004123"/>
    </source>
</evidence>
<evidence type="ECO:0000256" key="2">
    <source>
        <dbReference type="ARBA" id="ARBA00023125"/>
    </source>
</evidence>
<gene>
    <name evidence="4" type="ORF">QJS04_geneDACA005682</name>
</gene>
<keyword evidence="2" id="KW-0238">DNA-binding</keyword>
<feature type="domain" description="HHO5-like N-terminal" evidence="3">
    <location>
        <begin position="29"/>
        <end position="73"/>
    </location>
</feature>
<comment type="subcellular location">
    <subcellularLocation>
        <location evidence="1">Nucleus</location>
    </subcellularLocation>
</comment>
<dbReference type="PANTHER" id="PTHR31003:SF3">
    <property type="entry name" value="HOMEODOMAIN-LIKE SUPERFAMILY PROTEIN-RELATED"/>
    <property type="match status" value="1"/>
</dbReference>
<dbReference type="InterPro" id="IPR058673">
    <property type="entry name" value="HHO5-like_N"/>
</dbReference>
<dbReference type="Gene3D" id="1.10.10.60">
    <property type="entry name" value="Homeodomain-like"/>
    <property type="match status" value="1"/>
</dbReference>
<dbReference type="GO" id="GO:0003700">
    <property type="term" value="F:DNA-binding transcription factor activity"/>
    <property type="evidence" value="ECO:0007669"/>
    <property type="project" value="InterPro"/>
</dbReference>
<sequence length="187" mass="21466">MKAPIDRIRVKMERNRVLNGILSEVYAGGKEKMEVSHAMDLRRRLKEEIRKIRPFQPELPLCMALLNEAIDAFNVILEEDEKKRWMSCAQIWSVGSNGKQKEKFTDAGEKSDFGSPDVSPFRKVGVGTSSYISLLPYHQEPPPPYGLYRLPKKDRRCWSTKLHFRFVDAVQHLGGSEEVSDASSKVW</sequence>
<accession>A0AAV9BI32</accession>
<dbReference type="GO" id="GO:0003677">
    <property type="term" value="F:DNA binding"/>
    <property type="evidence" value="ECO:0007669"/>
    <property type="project" value="UniProtKB-KW"/>
</dbReference>
<reference evidence="4" key="1">
    <citation type="journal article" date="2023" name="Nat. Commun.">
        <title>Diploid and tetraploid genomes of Acorus and the evolution of monocots.</title>
        <authorList>
            <person name="Ma L."/>
            <person name="Liu K.W."/>
            <person name="Li Z."/>
            <person name="Hsiao Y.Y."/>
            <person name="Qi Y."/>
            <person name="Fu T."/>
            <person name="Tang G.D."/>
            <person name="Zhang D."/>
            <person name="Sun W.H."/>
            <person name="Liu D.K."/>
            <person name="Li Y."/>
            <person name="Chen G.Z."/>
            <person name="Liu X.D."/>
            <person name="Liao X.Y."/>
            <person name="Jiang Y.T."/>
            <person name="Yu X."/>
            <person name="Hao Y."/>
            <person name="Huang J."/>
            <person name="Zhao X.W."/>
            <person name="Ke S."/>
            <person name="Chen Y.Y."/>
            <person name="Wu W.L."/>
            <person name="Hsu J.L."/>
            <person name="Lin Y.F."/>
            <person name="Huang M.D."/>
            <person name="Li C.Y."/>
            <person name="Huang L."/>
            <person name="Wang Z.W."/>
            <person name="Zhao X."/>
            <person name="Zhong W.Y."/>
            <person name="Peng D.H."/>
            <person name="Ahmad S."/>
            <person name="Lan S."/>
            <person name="Zhang J.S."/>
            <person name="Tsai W.C."/>
            <person name="Van de Peer Y."/>
            <person name="Liu Z.J."/>
        </authorList>
    </citation>
    <scope>NUCLEOTIDE SEQUENCE</scope>
    <source>
        <strain evidence="4">SCP</strain>
    </source>
</reference>
<dbReference type="Pfam" id="PF26575">
    <property type="entry name" value="HHO5_N"/>
    <property type="match status" value="1"/>
</dbReference>
<dbReference type="PANTHER" id="PTHR31003">
    <property type="entry name" value="MYB FAMILY TRANSCRIPTION FACTOR"/>
    <property type="match status" value="1"/>
</dbReference>
<dbReference type="InterPro" id="IPR044787">
    <property type="entry name" value="HHO5-like"/>
</dbReference>
<protein>
    <recommendedName>
        <fullName evidence="3">HHO5-like N-terminal domain-containing protein</fullName>
    </recommendedName>
</protein>
<reference evidence="4" key="2">
    <citation type="submission" date="2023-06" db="EMBL/GenBank/DDBJ databases">
        <authorList>
            <person name="Ma L."/>
            <person name="Liu K.-W."/>
            <person name="Li Z."/>
            <person name="Hsiao Y.-Y."/>
            <person name="Qi Y."/>
            <person name="Fu T."/>
            <person name="Tang G."/>
            <person name="Zhang D."/>
            <person name="Sun W.-H."/>
            <person name="Liu D.-K."/>
            <person name="Li Y."/>
            <person name="Chen G.-Z."/>
            <person name="Liu X.-D."/>
            <person name="Liao X.-Y."/>
            <person name="Jiang Y.-T."/>
            <person name="Yu X."/>
            <person name="Hao Y."/>
            <person name="Huang J."/>
            <person name="Zhao X.-W."/>
            <person name="Ke S."/>
            <person name="Chen Y.-Y."/>
            <person name="Wu W.-L."/>
            <person name="Hsu J.-L."/>
            <person name="Lin Y.-F."/>
            <person name="Huang M.-D."/>
            <person name="Li C.-Y."/>
            <person name="Huang L."/>
            <person name="Wang Z.-W."/>
            <person name="Zhao X."/>
            <person name="Zhong W.-Y."/>
            <person name="Peng D.-H."/>
            <person name="Ahmad S."/>
            <person name="Lan S."/>
            <person name="Zhang J.-S."/>
            <person name="Tsai W.-C."/>
            <person name="Van De Peer Y."/>
            <person name="Liu Z.-J."/>
        </authorList>
    </citation>
    <scope>NUCLEOTIDE SEQUENCE</scope>
    <source>
        <strain evidence="4">SCP</strain>
        <tissue evidence="4">Leaves</tissue>
    </source>
</reference>
<evidence type="ECO:0000259" key="3">
    <source>
        <dbReference type="Pfam" id="PF26575"/>
    </source>
</evidence>
<dbReference type="GO" id="GO:0005634">
    <property type="term" value="C:nucleus"/>
    <property type="evidence" value="ECO:0007669"/>
    <property type="project" value="UniProtKB-SubCell"/>
</dbReference>
<name>A0AAV9BI32_ACOGR</name>